<feature type="signal peptide" evidence="1">
    <location>
        <begin position="1"/>
        <end position="27"/>
    </location>
</feature>
<dbReference type="PROSITE" id="PS51257">
    <property type="entry name" value="PROKAR_LIPOPROTEIN"/>
    <property type="match status" value="1"/>
</dbReference>
<evidence type="ECO:0000313" key="3">
    <source>
        <dbReference type="Proteomes" id="UP001165378"/>
    </source>
</evidence>
<proteinExistence type="predicted"/>
<dbReference type="EMBL" id="JAKFHA010000038">
    <property type="protein sequence ID" value="MCF2532712.1"/>
    <property type="molecule type" value="Genomic_DNA"/>
</dbReference>
<keyword evidence="1" id="KW-0732">Signal</keyword>
<dbReference type="AlphaFoldDB" id="A0AA41U692"/>
<evidence type="ECO:0008006" key="4">
    <source>
        <dbReference type="Google" id="ProtNLM"/>
    </source>
</evidence>
<evidence type="ECO:0000256" key="1">
    <source>
        <dbReference type="SAM" id="SignalP"/>
    </source>
</evidence>
<organism evidence="2 3">
    <name type="scientific">Yinghuangia soli</name>
    <dbReference type="NCBI Taxonomy" id="2908204"/>
    <lineage>
        <taxon>Bacteria</taxon>
        <taxon>Bacillati</taxon>
        <taxon>Actinomycetota</taxon>
        <taxon>Actinomycetes</taxon>
        <taxon>Kitasatosporales</taxon>
        <taxon>Streptomycetaceae</taxon>
        <taxon>Yinghuangia</taxon>
    </lineage>
</organism>
<dbReference type="Proteomes" id="UP001165378">
    <property type="component" value="Unassembled WGS sequence"/>
</dbReference>
<dbReference type="RefSeq" id="WP_235057557.1">
    <property type="nucleotide sequence ID" value="NZ_JAKFHA010000038.1"/>
</dbReference>
<protein>
    <recommendedName>
        <fullName evidence="4">Lipoprotein</fullName>
    </recommendedName>
</protein>
<accession>A0AA41U692</accession>
<keyword evidence="3" id="KW-1185">Reference proteome</keyword>
<comment type="caution">
    <text evidence="2">The sequence shown here is derived from an EMBL/GenBank/DDBJ whole genome shotgun (WGS) entry which is preliminary data.</text>
</comment>
<sequence>MRTWAGKTSRAGKCLSAAVLMTAAVLASGCAPPVEPEDVPGTYRNKSSEIVLKADGTFSAKGIGERDVKGFGSAGPADFSGTWDLTPADFVYLTVDAGEIGKFDAQLYFDDIQLPTQSRKVYFHPDPDGAITLKLDKKGSA</sequence>
<gene>
    <name evidence="2" type="ORF">LZ495_36640</name>
</gene>
<evidence type="ECO:0000313" key="2">
    <source>
        <dbReference type="EMBL" id="MCF2532712.1"/>
    </source>
</evidence>
<feature type="chain" id="PRO_5041375885" description="Lipoprotein" evidence="1">
    <location>
        <begin position="28"/>
        <end position="141"/>
    </location>
</feature>
<reference evidence="2" key="1">
    <citation type="submission" date="2022-01" db="EMBL/GenBank/DDBJ databases">
        <title>Genome-Based Taxonomic Classification of the Phylum Actinobacteria.</title>
        <authorList>
            <person name="Gao Y."/>
        </authorList>
    </citation>
    <scope>NUCLEOTIDE SEQUENCE</scope>
    <source>
        <strain evidence="2">KLBMP 8922</strain>
    </source>
</reference>
<name>A0AA41U692_9ACTN</name>